<dbReference type="OrthoDB" id="9799319at2"/>
<dbReference type="Gene3D" id="1.10.10.60">
    <property type="entry name" value="Homeodomain-like"/>
    <property type="match status" value="2"/>
</dbReference>
<keyword evidence="6" id="KW-1185">Reference proteome</keyword>
<dbReference type="SUPFAM" id="SSF46689">
    <property type="entry name" value="Homeodomain-like"/>
    <property type="match status" value="2"/>
</dbReference>
<dbReference type="Pfam" id="PF12833">
    <property type="entry name" value="HTH_18"/>
    <property type="match status" value="1"/>
</dbReference>
<keyword evidence="3" id="KW-0804">Transcription</keyword>
<reference evidence="5 6" key="1">
    <citation type="submission" date="2016-10" db="EMBL/GenBank/DDBJ databases">
        <authorList>
            <person name="de Groot N.N."/>
        </authorList>
    </citation>
    <scope>NUCLEOTIDE SEQUENCE [LARGE SCALE GENOMIC DNA]</scope>
    <source>
        <strain evidence="5 6">DSM 15695</strain>
    </source>
</reference>
<dbReference type="Proteomes" id="UP000198833">
    <property type="component" value="Unassembled WGS sequence"/>
</dbReference>
<evidence type="ECO:0000259" key="4">
    <source>
        <dbReference type="PROSITE" id="PS01124"/>
    </source>
</evidence>
<sequence length="278" mass="32099">MIAQSPQLFHRYQLSACHKTGKIYQHFPHLIYIEEGTGHISTVYDTNRLKHSMLAFVPANLEFMITSQSPKLTCILFSLAAPIKHQPFANQKSGLFLTECPNDFVSHCYLLLQQISKNNPHYPESFQAIQTLLINYLFNLTHNLTPVQNYTPAIQEALNYIHCHLTQPLKLTDLAQQVKLSSSRFSARFKAELDISPMAYIQHLRLNQIYYQLCNYPDSNLESLRQAYGFHNACHFTSIFRKKFGMTPLKVKKLAQSQAGHLMLPEEIDFFCNQYPQV</sequence>
<dbReference type="PROSITE" id="PS01124">
    <property type="entry name" value="HTH_ARAC_FAMILY_2"/>
    <property type="match status" value="1"/>
</dbReference>
<dbReference type="InterPro" id="IPR018060">
    <property type="entry name" value="HTH_AraC"/>
</dbReference>
<evidence type="ECO:0000313" key="5">
    <source>
        <dbReference type="EMBL" id="SEQ48369.1"/>
    </source>
</evidence>
<dbReference type="EMBL" id="FOEN01000013">
    <property type="protein sequence ID" value="SEQ48369.1"/>
    <property type="molecule type" value="Genomic_DNA"/>
</dbReference>
<gene>
    <name evidence="5" type="ORF">SAMN04488558_11314</name>
</gene>
<dbReference type="PANTHER" id="PTHR43280:SF2">
    <property type="entry name" value="HTH-TYPE TRANSCRIPTIONAL REGULATOR EXSA"/>
    <property type="match status" value="1"/>
</dbReference>
<evidence type="ECO:0000256" key="3">
    <source>
        <dbReference type="ARBA" id="ARBA00023163"/>
    </source>
</evidence>
<name>A0A1H9GE68_9LACT</name>
<evidence type="ECO:0000313" key="6">
    <source>
        <dbReference type="Proteomes" id="UP000198833"/>
    </source>
</evidence>
<evidence type="ECO:0000256" key="1">
    <source>
        <dbReference type="ARBA" id="ARBA00023015"/>
    </source>
</evidence>
<dbReference type="SMART" id="SM00342">
    <property type="entry name" value="HTH_ARAC"/>
    <property type="match status" value="1"/>
</dbReference>
<dbReference type="AlphaFoldDB" id="A0A1H9GE68"/>
<keyword evidence="1" id="KW-0805">Transcription regulation</keyword>
<dbReference type="PANTHER" id="PTHR43280">
    <property type="entry name" value="ARAC-FAMILY TRANSCRIPTIONAL REGULATOR"/>
    <property type="match status" value="1"/>
</dbReference>
<dbReference type="STRING" id="89093.SAMN04488558_11314"/>
<evidence type="ECO:0000256" key="2">
    <source>
        <dbReference type="ARBA" id="ARBA00023125"/>
    </source>
</evidence>
<feature type="domain" description="HTH araC/xylS-type" evidence="4">
    <location>
        <begin position="155"/>
        <end position="254"/>
    </location>
</feature>
<dbReference type="GO" id="GO:0003700">
    <property type="term" value="F:DNA-binding transcription factor activity"/>
    <property type="evidence" value="ECO:0007669"/>
    <property type="project" value="InterPro"/>
</dbReference>
<dbReference type="GO" id="GO:0043565">
    <property type="term" value="F:sequence-specific DNA binding"/>
    <property type="evidence" value="ECO:0007669"/>
    <property type="project" value="InterPro"/>
</dbReference>
<dbReference type="InterPro" id="IPR009057">
    <property type="entry name" value="Homeodomain-like_sf"/>
</dbReference>
<proteinExistence type="predicted"/>
<dbReference type="RefSeq" id="WP_092572612.1">
    <property type="nucleotide sequence ID" value="NZ_FOEN01000013.1"/>
</dbReference>
<keyword evidence="2" id="KW-0238">DNA-binding</keyword>
<accession>A0A1H9GE68</accession>
<protein>
    <submittedName>
        <fullName evidence="5">Helix-turn-helix domain-containing protein</fullName>
    </submittedName>
</protein>
<organism evidence="5 6">
    <name type="scientific">Ignavigranum ruoffiae</name>
    <dbReference type="NCBI Taxonomy" id="89093"/>
    <lineage>
        <taxon>Bacteria</taxon>
        <taxon>Bacillati</taxon>
        <taxon>Bacillota</taxon>
        <taxon>Bacilli</taxon>
        <taxon>Lactobacillales</taxon>
        <taxon>Aerococcaceae</taxon>
        <taxon>Ignavigranum</taxon>
    </lineage>
</organism>